<organism evidence="4 5">
    <name type="scientific">Roridomyces roridus</name>
    <dbReference type="NCBI Taxonomy" id="1738132"/>
    <lineage>
        <taxon>Eukaryota</taxon>
        <taxon>Fungi</taxon>
        <taxon>Dikarya</taxon>
        <taxon>Basidiomycota</taxon>
        <taxon>Agaricomycotina</taxon>
        <taxon>Agaricomycetes</taxon>
        <taxon>Agaricomycetidae</taxon>
        <taxon>Agaricales</taxon>
        <taxon>Marasmiineae</taxon>
        <taxon>Mycenaceae</taxon>
        <taxon>Roridomyces</taxon>
    </lineage>
</organism>
<accession>A0AAD7BN13</accession>
<name>A0AAD7BN13_9AGAR</name>
<dbReference type="AlphaFoldDB" id="A0AAD7BN13"/>
<dbReference type="EMBL" id="JARKIF010000012">
    <property type="protein sequence ID" value="KAJ7625666.1"/>
    <property type="molecule type" value="Genomic_DNA"/>
</dbReference>
<dbReference type="Gene3D" id="1.25.40.10">
    <property type="entry name" value="Tetratricopeptide repeat domain"/>
    <property type="match status" value="1"/>
</dbReference>
<gene>
    <name evidence="4" type="ORF">FB45DRAFT_921994</name>
</gene>
<feature type="compositionally biased region" description="Basic and acidic residues" evidence="1">
    <location>
        <begin position="360"/>
        <end position="372"/>
    </location>
</feature>
<dbReference type="Pfam" id="PF10374">
    <property type="entry name" value="EST1"/>
    <property type="match status" value="1"/>
</dbReference>
<dbReference type="InterPro" id="IPR018834">
    <property type="entry name" value="DNA/RNA-bd_Est1-type"/>
</dbReference>
<dbReference type="PANTHER" id="PTHR15696:SF36">
    <property type="entry name" value="NONSENSE-MEDIATED MRNA DECAY FACTOR"/>
    <property type="match status" value="1"/>
</dbReference>
<evidence type="ECO:0008006" key="6">
    <source>
        <dbReference type="Google" id="ProtNLM"/>
    </source>
</evidence>
<feature type="domain" description="DNA/RNA-binding" evidence="2">
    <location>
        <begin position="191"/>
        <end position="280"/>
    </location>
</feature>
<dbReference type="Pfam" id="PF10373">
    <property type="entry name" value="EST1_DNA_bind"/>
    <property type="match status" value="1"/>
</dbReference>
<reference evidence="4" key="1">
    <citation type="submission" date="2023-03" db="EMBL/GenBank/DDBJ databases">
        <title>Massive genome expansion in bonnet fungi (Mycena s.s.) driven by repeated elements and novel gene families across ecological guilds.</title>
        <authorList>
            <consortium name="Lawrence Berkeley National Laboratory"/>
            <person name="Harder C.B."/>
            <person name="Miyauchi S."/>
            <person name="Viragh M."/>
            <person name="Kuo A."/>
            <person name="Thoen E."/>
            <person name="Andreopoulos B."/>
            <person name="Lu D."/>
            <person name="Skrede I."/>
            <person name="Drula E."/>
            <person name="Henrissat B."/>
            <person name="Morin E."/>
            <person name="Kohler A."/>
            <person name="Barry K."/>
            <person name="LaButti K."/>
            <person name="Morin E."/>
            <person name="Salamov A."/>
            <person name="Lipzen A."/>
            <person name="Mereny Z."/>
            <person name="Hegedus B."/>
            <person name="Baldrian P."/>
            <person name="Stursova M."/>
            <person name="Weitz H."/>
            <person name="Taylor A."/>
            <person name="Grigoriev I.V."/>
            <person name="Nagy L.G."/>
            <person name="Martin F."/>
            <person name="Kauserud H."/>
        </authorList>
    </citation>
    <scope>NUCLEOTIDE SEQUENCE</scope>
    <source>
        <strain evidence="4">9284</strain>
    </source>
</reference>
<evidence type="ECO:0000256" key="1">
    <source>
        <dbReference type="SAM" id="MobiDB-lite"/>
    </source>
</evidence>
<evidence type="ECO:0000313" key="5">
    <source>
        <dbReference type="Proteomes" id="UP001221142"/>
    </source>
</evidence>
<feature type="region of interest" description="Disordered" evidence="1">
    <location>
        <begin position="823"/>
        <end position="883"/>
    </location>
</feature>
<feature type="region of interest" description="Disordered" evidence="1">
    <location>
        <begin position="347"/>
        <end position="396"/>
    </location>
</feature>
<sequence length="986" mass="105951">MASIALPFMYHHLSSLRRRYLHLLLLYPAARESRDAVTHLWMQTSYANPVEGRKMLQRFRQFLADEERFWRALVLRVQSAYGYALTDADDAAAGIAGLLGTEETLAPDDRTNQFGFPAEASTMTVDGEPADEAFAAFGRVEEAHAKSVLSKALVCLGDIARYREQYKGSKVHEAKKKLYEPRANYARPRALYMAAHALAPHEGNAAHQLAILAGYETDTLASVAWYLRALCVRAGFETAGENLAGVLSRVRAAHAQGKSDKWSQDAAEDSAEPPRVRVERFKRDLVLLHALWRAPATTTQTLALASHTARAFARLVAERALPEEMIVRVGVMAQGAVWVGRMVLPAAGPGTSSGDNTDFGAEKEKDKTDKDRSRRRRHASAPAPVSAQPLATSTPPEVQAAQLAHLLALQTALLDVGVRELEDAGAYTTLGTTGGHGHGGGARGRRGRGGMNGVNGGAAAPAATGQELAERISAVFRRTLPALRVGSKWMLGNWVWVRQAVAEANSGEDETGDGEKERRELSVQAVRFWTTYAEFLRMLGRAFPVASLPALREGEEGDVELELEEDVDMRGWLPLHGLMGGPLPPDPEDKNNLQMPTGEGTATRRPVGPREEVHPNVEQLMRIADLLRDARRIVELEGSPLALYGGQFVAKGVEAAKPVVPDPLSTIRDVRFALQTAEVDEDAMTEKTSRTDDDILHDAFSFLNNAPTEEDEASDDEIVWDLRDAPVSPVVPTARTSPKTPVRPAPIAPPSRAGANSTVQLSPFRAPQPMASSITPGTQIPATTALDLLNNFSVPVAASKPLASPNGPGESLLFGTRFMFAGGHHHQQQQQQQLAPQYQGHGMAQHQRFASQDLSGQSTIWASSYPGSQHAGFPQQQSRQLPTHQRVVSNSMAAAQLFPSGGGDPFGYGPAPTHYGGGGDMRAGAAGFGSDQLGVFYSSSPSQTTFGGPHARHASGGGSAFGPGGQVAVPPVPIPPLVSQLWSNVG</sequence>
<proteinExistence type="predicted"/>
<feature type="compositionally biased region" description="Polar residues" evidence="1">
    <location>
        <begin position="848"/>
        <end position="867"/>
    </location>
</feature>
<evidence type="ECO:0000259" key="3">
    <source>
        <dbReference type="Pfam" id="PF10374"/>
    </source>
</evidence>
<evidence type="ECO:0000259" key="2">
    <source>
        <dbReference type="Pfam" id="PF10373"/>
    </source>
</evidence>
<feature type="compositionally biased region" description="Polar residues" evidence="1">
    <location>
        <begin position="874"/>
        <end position="883"/>
    </location>
</feature>
<dbReference type="InterPro" id="IPR019458">
    <property type="entry name" value="Est1-like_N"/>
</dbReference>
<dbReference type="Proteomes" id="UP001221142">
    <property type="component" value="Unassembled WGS sequence"/>
</dbReference>
<dbReference type="PANTHER" id="PTHR15696">
    <property type="entry name" value="SMG-7 SUPPRESSOR WITH MORPHOLOGICAL EFFECT ON GENITALIA PROTEIN 7"/>
    <property type="match status" value="1"/>
</dbReference>
<dbReference type="SUPFAM" id="SSF48452">
    <property type="entry name" value="TPR-like"/>
    <property type="match status" value="1"/>
</dbReference>
<protein>
    <recommendedName>
        <fullName evidence="6">DNA/RNA-binding domain-containing protein</fullName>
    </recommendedName>
</protein>
<feature type="compositionally biased region" description="Low complexity" evidence="1">
    <location>
        <begin position="828"/>
        <end position="842"/>
    </location>
</feature>
<feature type="domain" description="Telomerase activating protein Est1-like N-terminal" evidence="3">
    <location>
        <begin position="34"/>
        <end position="166"/>
    </location>
</feature>
<dbReference type="InterPro" id="IPR045153">
    <property type="entry name" value="Est1/Ebs1-like"/>
</dbReference>
<dbReference type="InterPro" id="IPR011990">
    <property type="entry name" value="TPR-like_helical_dom_sf"/>
</dbReference>
<keyword evidence="5" id="KW-1185">Reference proteome</keyword>
<comment type="caution">
    <text evidence="4">The sequence shown here is derived from an EMBL/GenBank/DDBJ whole genome shotgun (WGS) entry which is preliminary data.</text>
</comment>
<evidence type="ECO:0000313" key="4">
    <source>
        <dbReference type="EMBL" id="KAJ7625666.1"/>
    </source>
</evidence>
<feature type="region of interest" description="Disordered" evidence="1">
    <location>
        <begin position="730"/>
        <end position="757"/>
    </location>
</feature>